<proteinExistence type="predicted"/>
<gene>
    <name evidence="1" type="ORF">EMPG_16690</name>
</gene>
<keyword evidence="2" id="KW-1185">Reference proteome</keyword>
<comment type="caution">
    <text evidence="1">The sequence shown here is derived from an EMBL/GenBank/DDBJ whole genome shotgun (WGS) entry which is preliminary data.</text>
</comment>
<sequence>MHMLRFTHGASAKSRLVGGLRFLLVELGNRWRQQSPRNQRALLNPQNFITLRVCRISMLWI</sequence>
<organism evidence="1 2">
    <name type="scientific">Blastomyces silverae</name>
    <dbReference type="NCBI Taxonomy" id="2060906"/>
    <lineage>
        <taxon>Eukaryota</taxon>
        <taxon>Fungi</taxon>
        <taxon>Dikarya</taxon>
        <taxon>Ascomycota</taxon>
        <taxon>Pezizomycotina</taxon>
        <taxon>Eurotiomycetes</taxon>
        <taxon>Eurotiomycetidae</taxon>
        <taxon>Onygenales</taxon>
        <taxon>Ajellomycetaceae</taxon>
        <taxon>Blastomyces</taxon>
    </lineage>
</organism>
<evidence type="ECO:0000313" key="1">
    <source>
        <dbReference type="EMBL" id="KLJ07859.1"/>
    </source>
</evidence>
<evidence type="ECO:0000313" key="2">
    <source>
        <dbReference type="Proteomes" id="UP000053573"/>
    </source>
</evidence>
<dbReference type="AlphaFoldDB" id="A0A0H1B8U7"/>
<accession>A0A0H1B8U7</accession>
<dbReference type="EMBL" id="LDEV01002736">
    <property type="protein sequence ID" value="KLJ07859.1"/>
    <property type="molecule type" value="Genomic_DNA"/>
</dbReference>
<dbReference type="Proteomes" id="UP000053573">
    <property type="component" value="Unassembled WGS sequence"/>
</dbReference>
<protein>
    <submittedName>
        <fullName evidence="1">Uncharacterized protein</fullName>
    </submittedName>
</protein>
<name>A0A0H1B8U7_9EURO</name>
<reference evidence="2" key="1">
    <citation type="journal article" date="2015" name="PLoS Genet.">
        <title>The dynamic genome and transcriptome of the human fungal pathogen Blastomyces and close relative Emmonsia.</title>
        <authorList>
            <person name="Munoz J.F."/>
            <person name="Gauthier G.M."/>
            <person name="Desjardins C.A."/>
            <person name="Gallo J.E."/>
            <person name="Holder J."/>
            <person name="Sullivan T.D."/>
            <person name="Marty A.J."/>
            <person name="Carmen J.C."/>
            <person name="Chen Z."/>
            <person name="Ding L."/>
            <person name="Gujja S."/>
            <person name="Magrini V."/>
            <person name="Misas E."/>
            <person name="Mitreva M."/>
            <person name="Priest M."/>
            <person name="Saif S."/>
            <person name="Whiston E.A."/>
            <person name="Young S."/>
            <person name="Zeng Q."/>
            <person name="Goldman W.E."/>
            <person name="Mardis E.R."/>
            <person name="Taylor J.W."/>
            <person name="McEwen J.G."/>
            <person name="Clay O.K."/>
            <person name="Klein B.S."/>
            <person name="Cuomo C.A."/>
        </authorList>
    </citation>
    <scope>NUCLEOTIDE SEQUENCE [LARGE SCALE GENOMIC DNA]</scope>
    <source>
        <strain evidence="2">UAMH 139</strain>
    </source>
</reference>